<dbReference type="OrthoDB" id="3262196at2759"/>
<dbReference type="InParanoid" id="A0A409YV67"/>
<feature type="compositionally biased region" description="Low complexity" evidence="1">
    <location>
        <begin position="696"/>
        <end position="706"/>
    </location>
</feature>
<evidence type="ECO:0000256" key="1">
    <source>
        <dbReference type="SAM" id="MobiDB-lite"/>
    </source>
</evidence>
<gene>
    <name evidence="2" type="ORF">CVT26_004114</name>
</gene>
<protein>
    <submittedName>
        <fullName evidence="2">Uncharacterized protein</fullName>
    </submittedName>
</protein>
<comment type="caution">
    <text evidence="2">The sequence shown here is derived from an EMBL/GenBank/DDBJ whole genome shotgun (WGS) entry which is preliminary data.</text>
</comment>
<proteinExistence type="predicted"/>
<feature type="region of interest" description="Disordered" evidence="1">
    <location>
        <begin position="683"/>
        <end position="713"/>
    </location>
</feature>
<dbReference type="EMBL" id="NHYE01000224">
    <property type="protein sequence ID" value="PPR06927.1"/>
    <property type="molecule type" value="Genomic_DNA"/>
</dbReference>
<organism evidence="2 3">
    <name type="scientific">Gymnopilus dilepis</name>
    <dbReference type="NCBI Taxonomy" id="231916"/>
    <lineage>
        <taxon>Eukaryota</taxon>
        <taxon>Fungi</taxon>
        <taxon>Dikarya</taxon>
        <taxon>Basidiomycota</taxon>
        <taxon>Agaricomycotina</taxon>
        <taxon>Agaricomycetes</taxon>
        <taxon>Agaricomycetidae</taxon>
        <taxon>Agaricales</taxon>
        <taxon>Agaricineae</taxon>
        <taxon>Hymenogastraceae</taxon>
        <taxon>Gymnopilus</taxon>
    </lineage>
</organism>
<dbReference type="Proteomes" id="UP000284706">
    <property type="component" value="Unassembled WGS sequence"/>
</dbReference>
<name>A0A409YV67_9AGAR</name>
<sequence>MPSTSTSVAMASMSHGVISGGTFTQIIEDKRQIQTTYVQGEMNGWDRLQQAVAPCAFHNSGERFDPPRCHQNTRIQVLKRIDDWMSRRNDPSCPIMWLNGAAGGDNSCEPDGDIELFLSDKFKEIKGTHPFRHMIPSDWPGNNTIKTLVDKSSGQFTYAATVIRYISSIRHQPCHRLEIVQYLRTVDGDHPFAELDALYRHVLSNVQKLEQVFHVIAFHILHSESKQWALKWQNVKIIDAVLRFPLGSTEALFSDLSSVIGVVEDDEGHRSLQMLHASLTDFLLDKARSGPKFHIALEAERTYLCEQFLDHLAYDTPTITGRQVPLISWNIALAFIEDRITEGVIHQEALLEYLYNISIPRWYQQFTIAFKNQLVIALDELNYNIIEPFFAVLFTLTCDGAEDLRSYHLQALHDVLGMKLEVYFADPRLTTLIAIFNYTMNFQKIYGYSDYLTTAVQHCLLFDVDSALLRLESSLFAFLFCAPWSVPNSDHPWSFVWILHRYMNDPTLCPSASRLTETRYADAAQFCLQYLSDDSPCSTPKAAERHHCQEYQDGYFVGSSNGPQKVDTAINILAYFLDRAGYPEALVESCRCVKFSKLAQESPSQAKAAQEVICEYLKRAEGKESPWNSLYSMIIEGSRRSARRFKRSSAGDSCVARNLHVKLHWREVARNRVASIRSEVHRQQRDCGDTRTGGASLLSRTRTSLSVETTPIP</sequence>
<keyword evidence="3" id="KW-1185">Reference proteome</keyword>
<accession>A0A409YV67</accession>
<evidence type="ECO:0000313" key="2">
    <source>
        <dbReference type="EMBL" id="PPR06927.1"/>
    </source>
</evidence>
<evidence type="ECO:0000313" key="3">
    <source>
        <dbReference type="Proteomes" id="UP000284706"/>
    </source>
</evidence>
<reference evidence="2 3" key="1">
    <citation type="journal article" date="2018" name="Evol. Lett.">
        <title>Horizontal gene cluster transfer increased hallucinogenic mushroom diversity.</title>
        <authorList>
            <person name="Reynolds H.T."/>
            <person name="Vijayakumar V."/>
            <person name="Gluck-Thaler E."/>
            <person name="Korotkin H.B."/>
            <person name="Matheny P.B."/>
            <person name="Slot J.C."/>
        </authorList>
    </citation>
    <scope>NUCLEOTIDE SEQUENCE [LARGE SCALE GENOMIC DNA]</scope>
    <source>
        <strain evidence="2 3">SRW20</strain>
    </source>
</reference>
<dbReference type="AlphaFoldDB" id="A0A409YV67"/>